<keyword evidence="3" id="KW-1185">Reference proteome</keyword>
<evidence type="ECO:0000313" key="2">
    <source>
        <dbReference type="EMBL" id="CUS34750.1"/>
    </source>
</evidence>
<dbReference type="Pfam" id="PF01797">
    <property type="entry name" value="Y1_Tnp"/>
    <property type="match status" value="1"/>
</dbReference>
<evidence type="ECO:0000313" key="3">
    <source>
        <dbReference type="Proteomes" id="UP000198736"/>
    </source>
</evidence>
<dbReference type="SUPFAM" id="SSF143422">
    <property type="entry name" value="Transposase IS200-like"/>
    <property type="match status" value="1"/>
</dbReference>
<dbReference type="RefSeq" id="WP_090896063.1">
    <property type="nucleotide sequence ID" value="NZ_CZPZ01000010.1"/>
</dbReference>
<feature type="domain" description="Transposase IS200-like" evidence="1">
    <location>
        <begin position="9"/>
        <end position="126"/>
    </location>
</feature>
<reference evidence="3" key="1">
    <citation type="submission" date="2015-10" db="EMBL/GenBank/DDBJ databases">
        <authorList>
            <person name="Luecker S."/>
            <person name="Luecker S."/>
        </authorList>
    </citation>
    <scope>NUCLEOTIDE SEQUENCE [LARGE SCALE GENOMIC DNA]</scope>
</reference>
<evidence type="ECO:0000259" key="1">
    <source>
        <dbReference type="SMART" id="SM01321"/>
    </source>
</evidence>
<dbReference type="InterPro" id="IPR036515">
    <property type="entry name" value="Transposase_17_sf"/>
</dbReference>
<name>A0A0S4LD09_9BACT</name>
<dbReference type="GO" id="GO:0003677">
    <property type="term" value="F:DNA binding"/>
    <property type="evidence" value="ECO:0007669"/>
    <property type="project" value="InterPro"/>
</dbReference>
<proteinExistence type="predicted"/>
<dbReference type="PANTHER" id="PTHR34322">
    <property type="entry name" value="TRANSPOSASE, Y1_TNP DOMAIN-CONTAINING"/>
    <property type="match status" value="1"/>
</dbReference>
<dbReference type="PANTHER" id="PTHR34322:SF2">
    <property type="entry name" value="TRANSPOSASE IS200-LIKE DOMAIN-CONTAINING PROTEIN"/>
    <property type="match status" value="1"/>
</dbReference>
<dbReference type="STRING" id="1742973.COMA2_180100"/>
<organism evidence="2 3">
    <name type="scientific">Candidatus Nitrospira nitrificans</name>
    <dbReference type="NCBI Taxonomy" id="1742973"/>
    <lineage>
        <taxon>Bacteria</taxon>
        <taxon>Pseudomonadati</taxon>
        <taxon>Nitrospirota</taxon>
        <taxon>Nitrospiria</taxon>
        <taxon>Nitrospirales</taxon>
        <taxon>Nitrospiraceae</taxon>
        <taxon>Nitrospira</taxon>
    </lineage>
</organism>
<dbReference type="OrthoDB" id="9814067at2"/>
<sequence length="223" mass="26193">MPRRPRLVAGALAYHVLNRRVGRLPLFEEPTDYATFEKILAEARANSRIRIAAYCLMPTHWHLLLWPRHDGELSEVLRWITVTHTQRWHSQHDTAGTGPVYQGRFRSFPVQTDAHFLTVARYVERNALRAKLVRQAENWRWSSLWRRSQGDPKLTTWLSDWPVDLPRNWVARVNRPETGEELDALRLSVQRGRPFGEEGWVRRMAKRFGMESTLRPRGRPKGS</sequence>
<dbReference type="EMBL" id="CZPZ01000010">
    <property type="protein sequence ID" value="CUS34750.1"/>
    <property type="molecule type" value="Genomic_DNA"/>
</dbReference>
<dbReference type="InterPro" id="IPR002686">
    <property type="entry name" value="Transposase_17"/>
</dbReference>
<accession>A0A0S4LD09</accession>
<gene>
    <name evidence="2" type="ORF">COMA2_180100</name>
</gene>
<protein>
    <recommendedName>
        <fullName evidence="1">Transposase IS200-like domain-containing protein</fullName>
    </recommendedName>
</protein>
<dbReference type="Gene3D" id="3.30.70.1290">
    <property type="entry name" value="Transposase IS200-like"/>
    <property type="match status" value="1"/>
</dbReference>
<dbReference type="SMART" id="SM01321">
    <property type="entry name" value="Y1_Tnp"/>
    <property type="match status" value="1"/>
</dbReference>
<dbReference type="GO" id="GO:0006313">
    <property type="term" value="P:DNA transposition"/>
    <property type="evidence" value="ECO:0007669"/>
    <property type="project" value="InterPro"/>
</dbReference>
<dbReference type="GO" id="GO:0004803">
    <property type="term" value="F:transposase activity"/>
    <property type="evidence" value="ECO:0007669"/>
    <property type="project" value="InterPro"/>
</dbReference>
<dbReference type="Proteomes" id="UP000198736">
    <property type="component" value="Unassembled WGS sequence"/>
</dbReference>
<dbReference type="AlphaFoldDB" id="A0A0S4LD09"/>